<dbReference type="AlphaFoldDB" id="A0A8J1Y1Q8"/>
<organism evidence="1 2">
    <name type="scientific">Owenia fusiformis</name>
    <name type="common">Polychaete worm</name>
    <dbReference type="NCBI Taxonomy" id="6347"/>
    <lineage>
        <taxon>Eukaryota</taxon>
        <taxon>Metazoa</taxon>
        <taxon>Spiralia</taxon>
        <taxon>Lophotrochozoa</taxon>
        <taxon>Annelida</taxon>
        <taxon>Polychaeta</taxon>
        <taxon>Sedentaria</taxon>
        <taxon>Canalipalpata</taxon>
        <taxon>Sabellida</taxon>
        <taxon>Oweniida</taxon>
        <taxon>Oweniidae</taxon>
        <taxon>Owenia</taxon>
    </lineage>
</organism>
<accession>A0A8J1Y1Q8</accession>
<dbReference type="EMBL" id="CAIIXF020000819">
    <property type="protein sequence ID" value="CAH1803443.1"/>
    <property type="molecule type" value="Genomic_DNA"/>
</dbReference>
<evidence type="ECO:0000313" key="2">
    <source>
        <dbReference type="Proteomes" id="UP000749559"/>
    </source>
</evidence>
<gene>
    <name evidence="1" type="ORF">OFUS_LOCUS27036</name>
</gene>
<evidence type="ECO:0000313" key="1">
    <source>
        <dbReference type="EMBL" id="CAH1803443.1"/>
    </source>
</evidence>
<dbReference type="Proteomes" id="UP000749559">
    <property type="component" value="Unassembled WGS sequence"/>
</dbReference>
<keyword evidence="2" id="KW-1185">Reference proteome</keyword>
<comment type="caution">
    <text evidence="1">The sequence shown here is derived from an EMBL/GenBank/DDBJ whole genome shotgun (WGS) entry which is preliminary data.</text>
</comment>
<reference evidence="1" key="1">
    <citation type="submission" date="2022-03" db="EMBL/GenBank/DDBJ databases">
        <authorList>
            <person name="Martin C."/>
        </authorList>
    </citation>
    <scope>NUCLEOTIDE SEQUENCE</scope>
</reference>
<name>A0A8J1Y1Q8_OWEFU</name>
<protein>
    <submittedName>
        <fullName evidence="1">Uncharacterized protein</fullName>
    </submittedName>
</protein>
<proteinExistence type="predicted"/>
<sequence>MKALDVFKIASRVLSHIRNQILITEIDHADLQAAFLPSKPEDELYTYLLTFTEIITVHYTGKAQRNTPILKSVDDAILQTLMQRVKNRCIGQLNFLKWTVLTGRHQCTLNSSRECKRTRLLVCTKILHLQQGKHISKEQIKT</sequence>